<name>A0A820QFI1_9BILA</name>
<evidence type="ECO:0000313" key="1">
    <source>
        <dbReference type="EMBL" id="CAF4421965.1"/>
    </source>
</evidence>
<gene>
    <name evidence="1" type="ORF">OVN521_LOCUS36150</name>
</gene>
<dbReference type="AlphaFoldDB" id="A0A820QFI1"/>
<proteinExistence type="predicted"/>
<comment type="caution">
    <text evidence="1">The sequence shown here is derived from an EMBL/GenBank/DDBJ whole genome shotgun (WGS) entry which is preliminary data.</text>
</comment>
<dbReference type="EMBL" id="CAJOBG010042788">
    <property type="protein sequence ID" value="CAF4421965.1"/>
    <property type="molecule type" value="Genomic_DNA"/>
</dbReference>
<feature type="non-terminal residue" evidence="1">
    <location>
        <position position="30"/>
    </location>
</feature>
<reference evidence="1" key="1">
    <citation type="submission" date="2021-02" db="EMBL/GenBank/DDBJ databases">
        <authorList>
            <person name="Nowell W R."/>
        </authorList>
    </citation>
    <scope>NUCLEOTIDE SEQUENCE</scope>
</reference>
<accession>A0A820QFI1</accession>
<keyword evidence="2" id="KW-1185">Reference proteome</keyword>
<evidence type="ECO:0000313" key="2">
    <source>
        <dbReference type="Proteomes" id="UP000663866"/>
    </source>
</evidence>
<dbReference type="Proteomes" id="UP000663866">
    <property type="component" value="Unassembled WGS sequence"/>
</dbReference>
<organism evidence="1 2">
    <name type="scientific">Rotaria magnacalcarata</name>
    <dbReference type="NCBI Taxonomy" id="392030"/>
    <lineage>
        <taxon>Eukaryota</taxon>
        <taxon>Metazoa</taxon>
        <taxon>Spiralia</taxon>
        <taxon>Gnathifera</taxon>
        <taxon>Rotifera</taxon>
        <taxon>Eurotatoria</taxon>
        <taxon>Bdelloidea</taxon>
        <taxon>Philodinida</taxon>
        <taxon>Philodinidae</taxon>
        <taxon>Rotaria</taxon>
    </lineage>
</organism>
<protein>
    <submittedName>
        <fullName evidence="1">Uncharacterized protein</fullName>
    </submittedName>
</protein>
<sequence length="30" mass="3399">MADTISFAANEQCSQKGKKREPIFFYDDAS</sequence>